<dbReference type="Pfam" id="PF05136">
    <property type="entry name" value="Phage_portal_2"/>
    <property type="match status" value="1"/>
</dbReference>
<comment type="caution">
    <text evidence="1">The sequence shown here is derived from an EMBL/GenBank/DDBJ whole genome shotgun (WGS) entry which is preliminary data.</text>
</comment>
<reference evidence="1 2" key="1">
    <citation type="submission" date="2020-08" db="EMBL/GenBank/DDBJ databases">
        <title>Genomic Encyclopedia of Type Strains, Phase III (KMG-III): the genomes of soil and plant-associated and newly described type strains.</title>
        <authorList>
            <person name="Whitman W."/>
        </authorList>
    </citation>
    <scope>NUCLEOTIDE SEQUENCE [LARGE SCALE GENOMIC DNA]</scope>
    <source>
        <strain evidence="1 2">CECT 8280</strain>
    </source>
</reference>
<dbReference type="EMBL" id="JACHXX010000008">
    <property type="protein sequence ID" value="MBB3164675.1"/>
    <property type="molecule type" value="Genomic_DNA"/>
</dbReference>
<organism evidence="1 2">
    <name type="scientific">Rhizobium laguerreae</name>
    <dbReference type="NCBI Taxonomy" id="1076926"/>
    <lineage>
        <taxon>Bacteria</taxon>
        <taxon>Pseudomonadati</taxon>
        <taxon>Pseudomonadota</taxon>
        <taxon>Alphaproteobacteria</taxon>
        <taxon>Hyphomicrobiales</taxon>
        <taxon>Rhizobiaceae</taxon>
        <taxon>Rhizobium/Agrobacterium group</taxon>
        <taxon>Rhizobium</taxon>
    </lineage>
</organism>
<dbReference type="RefSeq" id="WP_158081427.1">
    <property type="nucleotide sequence ID" value="NZ_JACHXX010000008.1"/>
</dbReference>
<gene>
    <name evidence="1" type="ORF">FHS25_005178</name>
</gene>
<name>A0ABR6GFI4_9HYPH</name>
<protein>
    <submittedName>
        <fullName evidence="1">Lambda family phage portal protein</fullName>
    </submittedName>
</protein>
<accession>A0ABR6GFI4</accession>
<evidence type="ECO:0000313" key="1">
    <source>
        <dbReference type="EMBL" id="MBB3164675.1"/>
    </source>
</evidence>
<dbReference type="NCBIfam" id="TIGR01539">
    <property type="entry name" value="portal_lambda"/>
    <property type="match status" value="1"/>
</dbReference>
<dbReference type="InterPro" id="IPR006429">
    <property type="entry name" value="Phage_lambda_portal"/>
</dbReference>
<proteinExistence type="predicted"/>
<sequence length="516" mass="58312">MSGDAYEGASRFSKELASYSPMIRSADADLLPAKSMADARTRDTVRNDAYVQGGATLRKDNIVGSYYMLNAKPASTVLFGKEDDKWEGEWQEETEEKFGLWAESLDNWPDAARQNTLTGLVRMAVDTHTVYGEALASVEWLRDQPRMFSTSIQMIDTDRLSTPPEYAGDLTVRGGIRRNQYGAPQTYYIRMAHPSDWMTPDSYKWKPVDIRKPWGRLQMIHIFEQLRPDQSRGISLMVAALSEMKMTKNFRQMVLQQAVMYASYAATIESELPTEAIFAQLGGESMTPETIQAALSGYMSGHYQTLDDFMAGAKNLHVNGLKIPHLPPGTKFKMQSPVAAGGPLGSDFEQSLLRHIAAALGVSYEQLSRDYSKTNYSSARAAMTETYKAMLSIKRMVADRFASSIYSLWLEEAINKGEITSVRRNMPSFYEKQFKDAYTACDWVGASRGQVDELKETQAAILRINNGLSDLETENARLGSDWRKRMRQMKREMEWKDFYKILQNPTDSTNHEKKAA</sequence>
<keyword evidence="2" id="KW-1185">Reference proteome</keyword>
<evidence type="ECO:0000313" key="2">
    <source>
        <dbReference type="Proteomes" id="UP000542811"/>
    </source>
</evidence>
<dbReference type="Proteomes" id="UP000542811">
    <property type="component" value="Unassembled WGS sequence"/>
</dbReference>